<feature type="transmembrane region" description="Helical" evidence="1">
    <location>
        <begin position="68"/>
        <end position="88"/>
    </location>
</feature>
<dbReference type="AlphaFoldDB" id="A0A378FS39"/>
<protein>
    <submittedName>
        <fullName evidence="2">Uncharacterized protein</fullName>
    </submittedName>
</protein>
<dbReference type="RefSeq" id="WP_044242665.1">
    <property type="nucleotide sequence ID" value="NZ_CAXOCB010000004.1"/>
</dbReference>
<feature type="transmembrane region" description="Helical" evidence="1">
    <location>
        <begin position="169"/>
        <end position="188"/>
    </location>
</feature>
<sequence length="189" mass="21312">MTNLPYEYFLGADDDLVDFLEKQGEECIKEIEQSNAINKENGYKLLGILIVGVGSSFLLLTQNNQPRFMTLGIGIFMLYWAACAIYLVSGVLSVQVRALLNSAPADLYTELYKSLEPAHYEELAQKGFRAERTPISVIRRIRLANLHDTAEELCEINERIRTRLDRARIATILTPVCALAISTVGYLFF</sequence>
<feature type="transmembrane region" description="Helical" evidence="1">
    <location>
        <begin position="43"/>
        <end position="62"/>
    </location>
</feature>
<organism evidence="2 3">
    <name type="scientific">Klebsiella pneumoniae</name>
    <dbReference type="NCBI Taxonomy" id="573"/>
    <lineage>
        <taxon>Bacteria</taxon>
        <taxon>Pseudomonadati</taxon>
        <taxon>Pseudomonadota</taxon>
        <taxon>Gammaproteobacteria</taxon>
        <taxon>Enterobacterales</taxon>
        <taxon>Enterobacteriaceae</taxon>
        <taxon>Klebsiella/Raoultella group</taxon>
        <taxon>Klebsiella</taxon>
        <taxon>Klebsiella pneumoniae complex</taxon>
    </lineage>
</organism>
<gene>
    <name evidence="2" type="ORF">NCTC9617_03383</name>
</gene>
<evidence type="ECO:0000256" key="1">
    <source>
        <dbReference type="SAM" id="Phobius"/>
    </source>
</evidence>
<evidence type="ECO:0000313" key="3">
    <source>
        <dbReference type="Proteomes" id="UP000255167"/>
    </source>
</evidence>
<dbReference type="Proteomes" id="UP000255167">
    <property type="component" value="Unassembled WGS sequence"/>
</dbReference>
<evidence type="ECO:0000313" key="2">
    <source>
        <dbReference type="EMBL" id="STW46853.1"/>
    </source>
</evidence>
<keyword evidence="1" id="KW-0812">Transmembrane</keyword>
<accession>A0A378FS39</accession>
<keyword evidence="1" id="KW-0472">Membrane</keyword>
<reference evidence="2 3" key="1">
    <citation type="submission" date="2018-06" db="EMBL/GenBank/DDBJ databases">
        <authorList>
            <consortium name="Pathogen Informatics"/>
            <person name="Doyle S."/>
        </authorList>
    </citation>
    <scope>NUCLEOTIDE SEQUENCE [LARGE SCALE GENOMIC DNA]</scope>
    <source>
        <strain evidence="2 3">NCTC9617</strain>
    </source>
</reference>
<name>A0A378FS39_KLEPN</name>
<keyword evidence="1" id="KW-1133">Transmembrane helix</keyword>
<proteinExistence type="predicted"/>
<dbReference type="EMBL" id="UGNC01000005">
    <property type="protein sequence ID" value="STW46853.1"/>
    <property type="molecule type" value="Genomic_DNA"/>
</dbReference>